<dbReference type="Pfam" id="PF04127">
    <property type="entry name" value="DFP"/>
    <property type="match status" value="1"/>
</dbReference>
<dbReference type="NCBIfam" id="TIGR00521">
    <property type="entry name" value="coaBC_dfp"/>
    <property type="match status" value="1"/>
</dbReference>
<keyword evidence="1" id="KW-0210">Decarboxylase</keyword>
<feature type="domain" description="Flavoprotein" evidence="3">
    <location>
        <begin position="10"/>
        <end position="175"/>
    </location>
</feature>
<evidence type="ECO:0000256" key="2">
    <source>
        <dbReference type="ARBA" id="ARBA00023239"/>
    </source>
</evidence>
<keyword evidence="2 5" id="KW-0456">Lyase</keyword>
<sequence length="394" mass="42939">MKPSSLKNRHVLLAVTGGIAVYKAAEFVRRLRSEEAEVTVVMTESSQRFITPLTFESLSGNKVYTDIFSVPMAHINLPESADLFVIAPATANIIGKLASGIADDMVALSFLAFRGPVIFAPAMNWRMYEHPVVQRNIKTLRDLGFHEIEPEEGELACGEYGVGRMAEVGRILEAVKGCLTKKDIAGLKVLVVAGPTREYIDPVRFISNRSSGKMGYALAMVALRRGADVTLVSGPASVEPPLGAKLVRVETSGEMLEAVKKNIGDVDILVMAAAVADFVPDDYSPVKQEKGETFTLRLRPSPDIVKAVSGMRTRPFIVGFSAETGPNIAKARKKLREKGMDFIVFNDVTLEGAGFDSDTNKISIIDEDGVADYPLMSKEACAEIIFDHYLRHSK</sequence>
<dbReference type="InterPro" id="IPR007085">
    <property type="entry name" value="DNA/pantothenate-metab_flavo_C"/>
</dbReference>
<evidence type="ECO:0000259" key="4">
    <source>
        <dbReference type="Pfam" id="PF04127"/>
    </source>
</evidence>
<reference evidence="5" key="1">
    <citation type="submission" date="2018-06" db="EMBL/GenBank/DDBJ databases">
        <authorList>
            <person name="Zhirakovskaya E."/>
        </authorList>
    </citation>
    <scope>NUCLEOTIDE SEQUENCE</scope>
</reference>
<dbReference type="EC" id="6.3.2.5" evidence="5"/>
<evidence type="ECO:0000313" key="5">
    <source>
        <dbReference type="EMBL" id="VAX34704.1"/>
    </source>
</evidence>
<evidence type="ECO:0000259" key="3">
    <source>
        <dbReference type="Pfam" id="PF02441"/>
    </source>
</evidence>
<dbReference type="Gene3D" id="3.40.50.1950">
    <property type="entry name" value="Flavin prenyltransferase-like"/>
    <property type="match status" value="1"/>
</dbReference>
<organism evidence="5">
    <name type="scientific">hydrothermal vent metagenome</name>
    <dbReference type="NCBI Taxonomy" id="652676"/>
    <lineage>
        <taxon>unclassified sequences</taxon>
        <taxon>metagenomes</taxon>
        <taxon>ecological metagenomes</taxon>
    </lineage>
</organism>
<name>A0A3B1DFA9_9ZZZZ</name>
<dbReference type="HAMAP" id="MF_02225">
    <property type="entry name" value="CoaBC"/>
    <property type="match status" value="1"/>
</dbReference>
<dbReference type="SUPFAM" id="SSF102645">
    <property type="entry name" value="CoaB-like"/>
    <property type="match status" value="1"/>
</dbReference>
<dbReference type="PANTHER" id="PTHR14359">
    <property type="entry name" value="HOMO-OLIGOMERIC FLAVIN CONTAINING CYS DECARBOXYLASE FAMILY"/>
    <property type="match status" value="1"/>
</dbReference>
<dbReference type="InterPro" id="IPR005252">
    <property type="entry name" value="CoaBC"/>
</dbReference>
<dbReference type="GO" id="GO:0004633">
    <property type="term" value="F:phosphopantothenoylcysteine decarboxylase activity"/>
    <property type="evidence" value="ECO:0007669"/>
    <property type="project" value="UniProtKB-EC"/>
</dbReference>
<dbReference type="AlphaFoldDB" id="A0A3B1DFA9"/>
<dbReference type="InterPro" id="IPR003382">
    <property type="entry name" value="Flavoprotein"/>
</dbReference>
<dbReference type="GO" id="GO:0015941">
    <property type="term" value="P:pantothenate catabolic process"/>
    <property type="evidence" value="ECO:0007669"/>
    <property type="project" value="InterPro"/>
</dbReference>
<dbReference type="EC" id="4.1.1.36" evidence="5"/>
<proteinExistence type="inferred from homology"/>
<dbReference type="GO" id="GO:0015937">
    <property type="term" value="P:coenzyme A biosynthetic process"/>
    <property type="evidence" value="ECO:0007669"/>
    <property type="project" value="InterPro"/>
</dbReference>
<dbReference type="EMBL" id="UOGI01000375">
    <property type="protein sequence ID" value="VAX34704.1"/>
    <property type="molecule type" value="Genomic_DNA"/>
</dbReference>
<evidence type="ECO:0000256" key="1">
    <source>
        <dbReference type="ARBA" id="ARBA00022793"/>
    </source>
</evidence>
<gene>
    <name evidence="5" type="ORF">MNBD_NITROSPIRAE03-1392</name>
</gene>
<dbReference type="InterPro" id="IPR036551">
    <property type="entry name" value="Flavin_trans-like"/>
</dbReference>
<dbReference type="Pfam" id="PF02441">
    <property type="entry name" value="Flavoprotein"/>
    <property type="match status" value="1"/>
</dbReference>
<dbReference type="GO" id="GO:0010181">
    <property type="term" value="F:FMN binding"/>
    <property type="evidence" value="ECO:0007669"/>
    <property type="project" value="InterPro"/>
</dbReference>
<dbReference type="GO" id="GO:0071513">
    <property type="term" value="C:phosphopantothenoylcysteine decarboxylase complex"/>
    <property type="evidence" value="ECO:0007669"/>
    <property type="project" value="TreeGrafter"/>
</dbReference>
<dbReference type="PANTHER" id="PTHR14359:SF6">
    <property type="entry name" value="PHOSPHOPANTOTHENOYLCYSTEINE DECARBOXYLASE"/>
    <property type="match status" value="1"/>
</dbReference>
<dbReference type="Gene3D" id="3.40.50.10300">
    <property type="entry name" value="CoaB-like"/>
    <property type="match status" value="1"/>
</dbReference>
<keyword evidence="5" id="KW-0436">Ligase</keyword>
<dbReference type="InterPro" id="IPR035929">
    <property type="entry name" value="CoaB-like_sf"/>
</dbReference>
<protein>
    <submittedName>
        <fullName evidence="5">Phosphopantothenoylcysteine decarboxylase / Phosphopantothenoylcysteine synthetase</fullName>
        <ecNumber evidence="5">4.1.1.36</ecNumber>
        <ecNumber evidence="5">6.3.2.5</ecNumber>
    </submittedName>
</protein>
<accession>A0A3B1DFA9</accession>
<feature type="domain" description="DNA/pantothenate metabolism flavoprotein C-terminal" evidence="4">
    <location>
        <begin position="185"/>
        <end position="388"/>
    </location>
</feature>
<dbReference type="GO" id="GO:0004632">
    <property type="term" value="F:phosphopantothenate--cysteine ligase activity"/>
    <property type="evidence" value="ECO:0007669"/>
    <property type="project" value="UniProtKB-EC"/>
</dbReference>
<dbReference type="SUPFAM" id="SSF52507">
    <property type="entry name" value="Homo-oligomeric flavin-containing Cys decarboxylases, HFCD"/>
    <property type="match status" value="1"/>
</dbReference>